<evidence type="ECO:0000313" key="2">
    <source>
        <dbReference type="Proteomes" id="UP000175968"/>
    </source>
</evidence>
<accession>A0AAC9I4Y3</accession>
<dbReference type="SUPFAM" id="SSF52540">
    <property type="entry name" value="P-loop containing nucleoside triphosphate hydrolases"/>
    <property type="match status" value="1"/>
</dbReference>
<protein>
    <submittedName>
        <fullName evidence="1">Uncharacterized protein</fullName>
    </submittedName>
</protein>
<dbReference type="RefSeq" id="WP_051877629.1">
    <property type="nucleotide sequence ID" value="NZ_CP017479.1"/>
</dbReference>
<sequence>MVVKKALTVANIKAQKIKRIPFSGAFYEAYRQPQNKGVWFIWGGSSSGKSSKVMQTAKEFAKHEKVLYNLLEEELDDSDVIERVDMFDMHDVKDNFLMQKYTLEELTAYLKKRNSPKVVIIDSATYFFKNFAEYLAFKEMFKSKIIIITGHAQGANPRSELEKDIMYDAKQKIFVSGFLSVCKGRTIGPNGGLFIIWKEGYDKARGESQ</sequence>
<organism evidence="1 2">
    <name type="scientific">Flavobacterium gilvum</name>
    <dbReference type="NCBI Taxonomy" id="1492737"/>
    <lineage>
        <taxon>Bacteria</taxon>
        <taxon>Pseudomonadati</taxon>
        <taxon>Bacteroidota</taxon>
        <taxon>Flavobacteriia</taxon>
        <taxon>Flavobacteriales</taxon>
        <taxon>Flavobacteriaceae</taxon>
        <taxon>Flavobacterium</taxon>
    </lineage>
</organism>
<dbReference type="KEGG" id="fgl:EM308_08235"/>
<name>A0AAC9I4Y3_9FLAO</name>
<reference evidence="1 2" key="1">
    <citation type="submission" date="2016-10" db="EMBL/GenBank/DDBJ databases">
        <title>Flavobacterium gilvum sp. nov., isolated from stream water.</title>
        <authorList>
            <person name="Shin S.-K."/>
            <person name="Cho Y.-J."/>
            <person name="Yi H."/>
        </authorList>
    </citation>
    <scope>NUCLEOTIDE SEQUENCE [LARGE SCALE GENOMIC DNA]</scope>
    <source>
        <strain evidence="1 2">EM1308</strain>
    </source>
</reference>
<proteinExistence type="predicted"/>
<dbReference type="EMBL" id="CP017479">
    <property type="protein sequence ID" value="AOW09486.1"/>
    <property type="molecule type" value="Genomic_DNA"/>
</dbReference>
<gene>
    <name evidence="1" type="ORF">EM308_08235</name>
</gene>
<dbReference type="Gene3D" id="3.40.50.300">
    <property type="entry name" value="P-loop containing nucleotide triphosphate hydrolases"/>
    <property type="match status" value="1"/>
</dbReference>
<dbReference type="Proteomes" id="UP000175968">
    <property type="component" value="Chromosome"/>
</dbReference>
<evidence type="ECO:0000313" key="1">
    <source>
        <dbReference type="EMBL" id="AOW09486.1"/>
    </source>
</evidence>
<dbReference type="AlphaFoldDB" id="A0AAC9I4Y3"/>
<keyword evidence="2" id="KW-1185">Reference proteome</keyword>
<dbReference type="InterPro" id="IPR027417">
    <property type="entry name" value="P-loop_NTPase"/>
</dbReference>